<protein>
    <submittedName>
        <fullName evidence="2">Uncharacterized protein</fullName>
    </submittedName>
</protein>
<accession>A0A2P5E3C7</accession>
<proteinExistence type="predicted"/>
<dbReference type="AlphaFoldDB" id="A0A2P5E3C7"/>
<evidence type="ECO:0000313" key="3">
    <source>
        <dbReference type="Proteomes" id="UP000237105"/>
    </source>
</evidence>
<feature type="compositionally biased region" description="Polar residues" evidence="1">
    <location>
        <begin position="1"/>
        <end position="16"/>
    </location>
</feature>
<name>A0A2P5E3C7_PARAD</name>
<dbReference type="EMBL" id="JXTB01000002">
    <property type="protein sequence ID" value="PON80041.1"/>
    <property type="molecule type" value="Genomic_DNA"/>
</dbReference>
<sequence length="78" mass="9072">MDHQPDPNSWWGSVTQLYEEDDASSEGEIGSKHDLQSLNEDDGRNETIRKSKQFNANTSYENFKFTLRIEFALVDFIK</sequence>
<reference evidence="3" key="1">
    <citation type="submission" date="2016-06" db="EMBL/GenBank/DDBJ databases">
        <title>Parallel loss of symbiosis genes in relatives of nitrogen-fixing non-legume Parasponia.</title>
        <authorList>
            <person name="Van Velzen R."/>
            <person name="Holmer R."/>
            <person name="Bu F."/>
            <person name="Rutten L."/>
            <person name="Van Zeijl A."/>
            <person name="Liu W."/>
            <person name="Santuari L."/>
            <person name="Cao Q."/>
            <person name="Sharma T."/>
            <person name="Shen D."/>
            <person name="Roswanjaya Y."/>
            <person name="Wardhani T."/>
            <person name="Kalhor M.S."/>
            <person name="Jansen J."/>
            <person name="Van den Hoogen J."/>
            <person name="Gungor B."/>
            <person name="Hartog M."/>
            <person name="Hontelez J."/>
            <person name="Verver J."/>
            <person name="Yang W.-C."/>
            <person name="Schijlen E."/>
            <person name="Repin R."/>
            <person name="Schilthuizen M."/>
            <person name="Schranz E."/>
            <person name="Heidstra R."/>
            <person name="Miyata K."/>
            <person name="Fedorova E."/>
            <person name="Kohlen W."/>
            <person name="Bisseling T."/>
            <person name="Smit S."/>
            <person name="Geurts R."/>
        </authorList>
    </citation>
    <scope>NUCLEOTIDE SEQUENCE [LARGE SCALE GENOMIC DNA]</scope>
    <source>
        <strain evidence="3">cv. WU1-14</strain>
    </source>
</reference>
<keyword evidence="3" id="KW-1185">Reference proteome</keyword>
<comment type="caution">
    <text evidence="2">The sequence shown here is derived from an EMBL/GenBank/DDBJ whole genome shotgun (WGS) entry which is preliminary data.</text>
</comment>
<evidence type="ECO:0000256" key="1">
    <source>
        <dbReference type="SAM" id="MobiDB-lite"/>
    </source>
</evidence>
<evidence type="ECO:0000313" key="2">
    <source>
        <dbReference type="EMBL" id="PON80041.1"/>
    </source>
</evidence>
<feature type="region of interest" description="Disordered" evidence="1">
    <location>
        <begin position="1"/>
        <end position="45"/>
    </location>
</feature>
<dbReference type="Proteomes" id="UP000237105">
    <property type="component" value="Unassembled WGS sequence"/>
</dbReference>
<organism evidence="2 3">
    <name type="scientific">Parasponia andersonii</name>
    <name type="common">Sponia andersonii</name>
    <dbReference type="NCBI Taxonomy" id="3476"/>
    <lineage>
        <taxon>Eukaryota</taxon>
        <taxon>Viridiplantae</taxon>
        <taxon>Streptophyta</taxon>
        <taxon>Embryophyta</taxon>
        <taxon>Tracheophyta</taxon>
        <taxon>Spermatophyta</taxon>
        <taxon>Magnoliopsida</taxon>
        <taxon>eudicotyledons</taxon>
        <taxon>Gunneridae</taxon>
        <taxon>Pentapetalae</taxon>
        <taxon>rosids</taxon>
        <taxon>fabids</taxon>
        <taxon>Rosales</taxon>
        <taxon>Cannabaceae</taxon>
        <taxon>Parasponia</taxon>
    </lineage>
</organism>
<gene>
    <name evidence="2" type="ORF">PanWU01x14_004910</name>
</gene>
<feature type="compositionally biased region" description="Basic and acidic residues" evidence="1">
    <location>
        <begin position="29"/>
        <end position="45"/>
    </location>
</feature>